<organism evidence="2 3">
    <name type="scientific">Aplysia californica</name>
    <name type="common">California sea hare</name>
    <dbReference type="NCBI Taxonomy" id="6500"/>
    <lineage>
        <taxon>Eukaryota</taxon>
        <taxon>Metazoa</taxon>
        <taxon>Spiralia</taxon>
        <taxon>Lophotrochozoa</taxon>
        <taxon>Mollusca</taxon>
        <taxon>Gastropoda</taxon>
        <taxon>Heterobranchia</taxon>
        <taxon>Euthyneura</taxon>
        <taxon>Tectipleura</taxon>
        <taxon>Aplysiida</taxon>
        <taxon>Aplysioidea</taxon>
        <taxon>Aplysiidae</taxon>
        <taxon>Aplysia</taxon>
    </lineage>
</organism>
<name>A0ABM1W2I0_APLCA</name>
<dbReference type="GeneID" id="101863627"/>
<feature type="region of interest" description="Disordered" evidence="1">
    <location>
        <begin position="72"/>
        <end position="130"/>
    </location>
</feature>
<feature type="compositionally biased region" description="Polar residues" evidence="1">
    <location>
        <begin position="80"/>
        <end position="93"/>
    </location>
</feature>
<feature type="region of interest" description="Disordered" evidence="1">
    <location>
        <begin position="1"/>
        <end position="40"/>
    </location>
</feature>
<gene>
    <name evidence="3" type="primary">LOC101863627</name>
</gene>
<proteinExistence type="predicted"/>
<keyword evidence="2" id="KW-1185">Reference proteome</keyword>
<accession>A0ABM1W2I0</accession>
<sequence>METGQDDTPSPVPDSPPPPRDHETGMPGGMPSSYPVHRMSVTLTSDDQVQMGLTVYDRRGYMVVKDDESYVTLSGDDQDSTTYPEETFSSTFSGEDPGLHEPEYLHQHLQQQRQQETQSTDRGGHVYSRPVHYGSDKHVFNEAGEFVAPTVHILISKSGNWTATGGLADSAGVVSPSELDQQLDHEERQHQANNSFPEARVSLTITSQQQQQLAVAKADRRTVMKLTGTEAQGGDSKGQD</sequence>
<evidence type="ECO:0000313" key="2">
    <source>
        <dbReference type="Proteomes" id="UP000694888"/>
    </source>
</evidence>
<dbReference type="Proteomes" id="UP000694888">
    <property type="component" value="Unplaced"/>
</dbReference>
<dbReference type="RefSeq" id="XP_035828873.1">
    <property type="nucleotide sequence ID" value="XM_035972980.1"/>
</dbReference>
<reference evidence="3" key="1">
    <citation type="submission" date="2025-08" db="UniProtKB">
        <authorList>
            <consortium name="RefSeq"/>
        </authorList>
    </citation>
    <scope>IDENTIFICATION</scope>
</reference>
<feature type="compositionally biased region" description="Basic and acidic residues" evidence="1">
    <location>
        <begin position="97"/>
        <end position="106"/>
    </location>
</feature>
<protein>
    <submittedName>
        <fullName evidence="3">Uncharacterized protein LOC101863627</fullName>
    </submittedName>
</protein>
<evidence type="ECO:0000256" key="1">
    <source>
        <dbReference type="SAM" id="MobiDB-lite"/>
    </source>
</evidence>
<evidence type="ECO:0000313" key="3">
    <source>
        <dbReference type="RefSeq" id="XP_035828873.1"/>
    </source>
</evidence>